<dbReference type="Pfam" id="PF11951">
    <property type="entry name" value="Fungal_trans_2"/>
    <property type="match status" value="1"/>
</dbReference>
<sequence length="632" mass="69694">MASQREPATAQRGSPPVAAVQQEFLFVDSAKAKSSQQGRRNARAFVMRKVRKERQWSTSKYAARQRKSPENASPTTTGTPDLSTTPITSTPSPPIAFPGTEFFPLFDPSNLLVVKQELCSECQVLLCRPGQHLCPRCMLFQPPAPNEEPDNSLFDPFGTMPVDMNGDVSVLLEHFVTEMAPGIIAVDIRNTSHLMRSHWFGTAMSNQGFMHSLLSTIALHRHVVGRGRLETVLYHRAHAIASVNTSLDNPDLAAGISDANIGAVFNLLSVEETLASPFFGHLRPDGDNPDQRAIHLHGLLKMVELRGGLMAMESNRILQAFILWHATAHAVASFDTPYLPTTDLLSAARNMRHPPGYQPHICRHLLECCAIVQVQESLTTLVESALILIADLNAWFGDANSPLDPLGMQNFSCVLECMLLQWLRDREHMVCPLEGALCVALLIFTIRVTEAFNGPNHVHMLHFQASDRLEKALSATSCTNWRLCPDLLLWILAIGAISAEGSARHPWFVYQVSLACAEFEIPSAEALLDRLRLCGWVSFKLDKAVGHLWEHAVNLRLEPSFDTGTVGPLQGKVNSPDFTDWQNVDWSTLTSPAAETMFSPGGFMASPVDGSNGLFDSGNGFVFSHNSPFYIR</sequence>
<feature type="region of interest" description="Disordered" evidence="1">
    <location>
        <begin position="29"/>
        <end position="94"/>
    </location>
</feature>
<dbReference type="PANTHER" id="PTHR37540:SF5">
    <property type="entry name" value="TRANSCRIPTION FACTOR DOMAIN-CONTAINING PROTEIN"/>
    <property type="match status" value="1"/>
</dbReference>
<feature type="compositionally biased region" description="Low complexity" evidence="1">
    <location>
        <begin position="74"/>
        <end position="90"/>
    </location>
</feature>
<gene>
    <name evidence="2" type="ORF">P171DRAFT_59596</name>
</gene>
<dbReference type="Proteomes" id="UP000799764">
    <property type="component" value="Unassembled WGS sequence"/>
</dbReference>
<name>A0A9P4PES0_9PLEO</name>
<reference evidence="2" key="1">
    <citation type="journal article" date="2020" name="Stud. Mycol.">
        <title>101 Dothideomycetes genomes: a test case for predicting lifestyles and emergence of pathogens.</title>
        <authorList>
            <person name="Haridas S."/>
            <person name="Albert R."/>
            <person name="Binder M."/>
            <person name="Bloem J."/>
            <person name="Labutti K."/>
            <person name="Salamov A."/>
            <person name="Andreopoulos B."/>
            <person name="Baker S."/>
            <person name="Barry K."/>
            <person name="Bills G."/>
            <person name="Bluhm B."/>
            <person name="Cannon C."/>
            <person name="Castanera R."/>
            <person name="Culley D."/>
            <person name="Daum C."/>
            <person name="Ezra D."/>
            <person name="Gonzalez J."/>
            <person name="Henrissat B."/>
            <person name="Kuo A."/>
            <person name="Liang C."/>
            <person name="Lipzen A."/>
            <person name="Lutzoni F."/>
            <person name="Magnuson J."/>
            <person name="Mondo S."/>
            <person name="Nolan M."/>
            <person name="Ohm R."/>
            <person name="Pangilinan J."/>
            <person name="Park H.-J."/>
            <person name="Ramirez L."/>
            <person name="Alfaro M."/>
            <person name="Sun H."/>
            <person name="Tritt A."/>
            <person name="Yoshinaga Y."/>
            <person name="Zwiers L.-H."/>
            <person name="Turgeon B."/>
            <person name="Goodwin S."/>
            <person name="Spatafora J."/>
            <person name="Crous P."/>
            <person name="Grigoriev I."/>
        </authorList>
    </citation>
    <scope>NUCLEOTIDE SEQUENCE</scope>
    <source>
        <strain evidence="2">CBS 690.94</strain>
    </source>
</reference>
<evidence type="ECO:0000313" key="3">
    <source>
        <dbReference type="Proteomes" id="UP000799764"/>
    </source>
</evidence>
<dbReference type="InterPro" id="IPR021858">
    <property type="entry name" value="Fun_TF"/>
</dbReference>
<dbReference type="EMBL" id="MU001504">
    <property type="protein sequence ID" value="KAF2442003.1"/>
    <property type="molecule type" value="Genomic_DNA"/>
</dbReference>
<keyword evidence="3" id="KW-1185">Reference proteome</keyword>
<evidence type="ECO:0000256" key="1">
    <source>
        <dbReference type="SAM" id="MobiDB-lite"/>
    </source>
</evidence>
<accession>A0A9P4PES0</accession>
<dbReference type="OrthoDB" id="4159781at2759"/>
<comment type="caution">
    <text evidence="2">The sequence shown here is derived from an EMBL/GenBank/DDBJ whole genome shotgun (WGS) entry which is preliminary data.</text>
</comment>
<evidence type="ECO:0000313" key="2">
    <source>
        <dbReference type="EMBL" id="KAF2442003.1"/>
    </source>
</evidence>
<dbReference type="PANTHER" id="PTHR37540">
    <property type="entry name" value="TRANSCRIPTION FACTOR (ACR-2), PUTATIVE-RELATED-RELATED"/>
    <property type="match status" value="1"/>
</dbReference>
<dbReference type="AlphaFoldDB" id="A0A9P4PES0"/>
<proteinExistence type="predicted"/>
<protein>
    <recommendedName>
        <fullName evidence="4">Transcription factor domain-containing protein</fullName>
    </recommendedName>
</protein>
<organism evidence="2 3">
    <name type="scientific">Karstenula rhodostoma CBS 690.94</name>
    <dbReference type="NCBI Taxonomy" id="1392251"/>
    <lineage>
        <taxon>Eukaryota</taxon>
        <taxon>Fungi</taxon>
        <taxon>Dikarya</taxon>
        <taxon>Ascomycota</taxon>
        <taxon>Pezizomycotina</taxon>
        <taxon>Dothideomycetes</taxon>
        <taxon>Pleosporomycetidae</taxon>
        <taxon>Pleosporales</taxon>
        <taxon>Massarineae</taxon>
        <taxon>Didymosphaeriaceae</taxon>
        <taxon>Karstenula</taxon>
    </lineage>
</organism>
<feature type="compositionally biased region" description="Basic residues" evidence="1">
    <location>
        <begin position="40"/>
        <end position="52"/>
    </location>
</feature>
<evidence type="ECO:0008006" key="4">
    <source>
        <dbReference type="Google" id="ProtNLM"/>
    </source>
</evidence>